<gene>
    <name evidence="4" type="primary">nas-15_0</name>
    <name evidence="4" type="ORF">FJT64_008952</name>
</gene>
<keyword evidence="1 2" id="KW-0479">Metal-binding</keyword>
<feature type="binding site" evidence="1">
    <location>
        <position position="214"/>
    </location>
    <ligand>
        <name>Zn(2+)</name>
        <dbReference type="ChEBI" id="CHEBI:29105"/>
        <note>catalytic</note>
    </ligand>
</feature>
<dbReference type="Gene3D" id="3.40.390.10">
    <property type="entry name" value="Collagenase (Catalytic Domain)"/>
    <property type="match status" value="1"/>
</dbReference>
<keyword evidence="5" id="KW-1185">Reference proteome</keyword>
<evidence type="ECO:0000256" key="1">
    <source>
        <dbReference type="PROSITE-ProRule" id="PRU01211"/>
    </source>
</evidence>
<feature type="binding site" evidence="1">
    <location>
        <position position="224"/>
    </location>
    <ligand>
        <name>Zn(2+)</name>
        <dbReference type="ChEBI" id="CHEBI:29105"/>
        <note>catalytic</note>
    </ligand>
</feature>
<organism evidence="4 5">
    <name type="scientific">Amphibalanus amphitrite</name>
    <name type="common">Striped barnacle</name>
    <name type="synonym">Balanus amphitrite</name>
    <dbReference type="NCBI Taxonomy" id="1232801"/>
    <lineage>
        <taxon>Eukaryota</taxon>
        <taxon>Metazoa</taxon>
        <taxon>Ecdysozoa</taxon>
        <taxon>Arthropoda</taxon>
        <taxon>Crustacea</taxon>
        <taxon>Multicrustacea</taxon>
        <taxon>Cirripedia</taxon>
        <taxon>Thoracica</taxon>
        <taxon>Thoracicalcarea</taxon>
        <taxon>Balanomorpha</taxon>
        <taxon>Balanoidea</taxon>
        <taxon>Balanidae</taxon>
        <taxon>Amphibalaninae</taxon>
        <taxon>Amphibalanus</taxon>
    </lineage>
</organism>
<keyword evidence="1 2" id="KW-0862">Zinc</keyword>
<dbReference type="PRINTS" id="PR00480">
    <property type="entry name" value="ASTACIN"/>
</dbReference>
<feature type="signal peptide" evidence="2">
    <location>
        <begin position="1"/>
        <end position="19"/>
    </location>
</feature>
<dbReference type="AlphaFoldDB" id="A0A6A4VUR7"/>
<feature type="domain" description="Peptidase M12A" evidence="3">
    <location>
        <begin position="110"/>
        <end position="316"/>
    </location>
</feature>
<dbReference type="PANTHER" id="PTHR10127:SF859">
    <property type="entry name" value="METALLOENDOPEPTIDASE"/>
    <property type="match status" value="1"/>
</dbReference>
<dbReference type="Pfam" id="PF01400">
    <property type="entry name" value="Astacin"/>
    <property type="match status" value="1"/>
</dbReference>
<keyword evidence="1 2" id="KW-0482">Metalloprotease</keyword>
<accession>A0A6A4VUR7</accession>
<dbReference type="PROSITE" id="PS51864">
    <property type="entry name" value="ASTACIN"/>
    <property type="match status" value="1"/>
</dbReference>
<evidence type="ECO:0000313" key="4">
    <source>
        <dbReference type="EMBL" id="KAF0293141.1"/>
    </source>
</evidence>
<evidence type="ECO:0000256" key="2">
    <source>
        <dbReference type="RuleBase" id="RU361183"/>
    </source>
</evidence>
<dbReference type="PANTHER" id="PTHR10127">
    <property type="entry name" value="DISCOIDIN, CUB, EGF, LAMININ , AND ZINC METALLOPROTEASE DOMAIN CONTAINING"/>
    <property type="match status" value="1"/>
</dbReference>
<dbReference type="InterPro" id="IPR034035">
    <property type="entry name" value="Astacin-like_dom"/>
</dbReference>
<proteinExistence type="predicted"/>
<dbReference type="CDD" id="cd04280">
    <property type="entry name" value="ZnMc_astacin_like"/>
    <property type="match status" value="1"/>
</dbReference>
<feature type="active site" evidence="1">
    <location>
        <position position="215"/>
    </location>
</feature>
<name>A0A6A4VUR7_AMPAM</name>
<evidence type="ECO:0000313" key="5">
    <source>
        <dbReference type="Proteomes" id="UP000440578"/>
    </source>
</evidence>
<dbReference type="GO" id="GO:0004222">
    <property type="term" value="F:metalloendopeptidase activity"/>
    <property type="evidence" value="ECO:0007669"/>
    <property type="project" value="UniProtKB-UniRule"/>
</dbReference>
<dbReference type="GO" id="GO:0008270">
    <property type="term" value="F:zinc ion binding"/>
    <property type="evidence" value="ECO:0007669"/>
    <property type="project" value="UniProtKB-UniRule"/>
</dbReference>
<keyword evidence="1 2" id="KW-0645">Protease</keyword>
<sequence length="345" mass="39263">MAVLALLGALLLLLAGARPRSVTQEDVDRLLRDLEDSYRTQLEKDRHNSPDFRNALSASNDEGLRVPAGELESPFDRLAEELEDADSEVSAGLYEGDIAGAPFQLSQFRVALNPDEFPTRRWDTGVVPYVISPKYKMKEKLFIEDAIRILNFMTCIKFVPWDGEAKDYLVIWPVKKPAGCWSFIGKLGGAQIVSLQPPDKRSKRCFVAIGKPVHEIIHALGFFHEQSRFDRDQHVFIIKKNIIPRFLNNFEKHAAVNTTIEYAYDHTSVMHYGAKFFSIDRRSPTMVPLRNNTIIGQRNGMSVLDCFKVNSYYGCLNRSPYERLKYSSICQLMGVRNNEASFNGF</sequence>
<dbReference type="SMART" id="SM00235">
    <property type="entry name" value="ZnMc"/>
    <property type="match status" value="1"/>
</dbReference>
<dbReference type="InterPro" id="IPR001506">
    <property type="entry name" value="Peptidase_M12A"/>
</dbReference>
<dbReference type="SUPFAM" id="SSF55486">
    <property type="entry name" value="Metalloproteases ('zincins'), catalytic domain"/>
    <property type="match status" value="1"/>
</dbReference>
<dbReference type="Proteomes" id="UP000440578">
    <property type="component" value="Unassembled WGS sequence"/>
</dbReference>
<reference evidence="4 5" key="1">
    <citation type="submission" date="2019-07" db="EMBL/GenBank/DDBJ databases">
        <title>Draft genome assembly of a fouling barnacle, Amphibalanus amphitrite (Darwin, 1854): The first reference genome for Thecostraca.</title>
        <authorList>
            <person name="Kim W."/>
        </authorList>
    </citation>
    <scope>NUCLEOTIDE SEQUENCE [LARGE SCALE GENOMIC DNA]</scope>
    <source>
        <strain evidence="4">SNU_AA5</strain>
        <tissue evidence="4">Soma without cirri and trophi</tissue>
    </source>
</reference>
<comment type="caution">
    <text evidence="4">The sequence shown here is derived from an EMBL/GenBank/DDBJ whole genome shotgun (WGS) entry which is preliminary data.</text>
</comment>
<dbReference type="OrthoDB" id="291007at2759"/>
<keyword evidence="1 2" id="KW-0378">Hydrolase</keyword>
<dbReference type="EMBL" id="VIIS01001768">
    <property type="protein sequence ID" value="KAF0293141.1"/>
    <property type="molecule type" value="Genomic_DNA"/>
</dbReference>
<dbReference type="InterPro" id="IPR006026">
    <property type="entry name" value="Peptidase_Metallo"/>
</dbReference>
<comment type="cofactor">
    <cofactor evidence="1 2">
        <name>Zn(2+)</name>
        <dbReference type="ChEBI" id="CHEBI:29105"/>
    </cofactor>
    <text evidence="1 2">Binds 1 zinc ion per subunit.</text>
</comment>
<keyword evidence="2" id="KW-0732">Signal</keyword>
<comment type="caution">
    <text evidence="1">Lacks conserved residue(s) required for the propagation of feature annotation.</text>
</comment>
<dbReference type="InterPro" id="IPR024079">
    <property type="entry name" value="MetalloPept_cat_dom_sf"/>
</dbReference>
<dbReference type="EC" id="3.4.24.-" evidence="2"/>
<feature type="chain" id="PRO_5025707545" description="Metalloendopeptidase" evidence="2">
    <location>
        <begin position="20"/>
        <end position="345"/>
    </location>
</feature>
<evidence type="ECO:0000259" key="3">
    <source>
        <dbReference type="PROSITE" id="PS51864"/>
    </source>
</evidence>
<feature type="binding site" evidence="1">
    <location>
        <position position="218"/>
    </location>
    <ligand>
        <name>Zn(2+)</name>
        <dbReference type="ChEBI" id="CHEBI:29105"/>
        <note>catalytic</note>
    </ligand>
</feature>
<protein>
    <recommendedName>
        <fullName evidence="2">Metalloendopeptidase</fullName>
        <ecNumber evidence="2">3.4.24.-</ecNumber>
    </recommendedName>
</protein>
<dbReference type="GO" id="GO:0006508">
    <property type="term" value="P:proteolysis"/>
    <property type="evidence" value="ECO:0007669"/>
    <property type="project" value="UniProtKB-KW"/>
</dbReference>